<keyword evidence="1" id="KW-1185">Reference proteome</keyword>
<dbReference type="OrthoDB" id="6149480at2759"/>
<dbReference type="Pfam" id="PF15162">
    <property type="entry name" value="SCRE"/>
    <property type="match status" value="1"/>
</dbReference>
<dbReference type="KEGG" id="char:105910830"/>
<evidence type="ECO:0000313" key="1">
    <source>
        <dbReference type="Proteomes" id="UP000515152"/>
    </source>
</evidence>
<accession>A0A6P3WCV9</accession>
<dbReference type="GO" id="GO:0007130">
    <property type="term" value="P:synaptonemal complex assembly"/>
    <property type="evidence" value="ECO:0007669"/>
    <property type="project" value="InterPro"/>
</dbReference>
<evidence type="ECO:0000313" key="2">
    <source>
        <dbReference type="RefSeq" id="XP_012695039.1"/>
    </source>
</evidence>
<dbReference type="Proteomes" id="UP000515152">
    <property type="component" value="Chromosome 10"/>
</dbReference>
<dbReference type="RefSeq" id="XP_012695039.1">
    <property type="nucleotide sequence ID" value="XM_012839585.3"/>
</dbReference>
<dbReference type="PANTHER" id="PTHR31408:SF2">
    <property type="entry name" value="PROTEIN SPO16 HOMOLOG"/>
    <property type="match status" value="1"/>
</dbReference>
<dbReference type="PANTHER" id="PTHR31408">
    <property type="entry name" value="HYPOTHETICAL PROTEIN LOC689986"/>
    <property type="match status" value="1"/>
</dbReference>
<dbReference type="AlphaFoldDB" id="A0A6P3WCV9"/>
<organism evidence="1 2">
    <name type="scientific">Clupea harengus</name>
    <name type="common">Atlantic herring</name>
    <dbReference type="NCBI Taxonomy" id="7950"/>
    <lineage>
        <taxon>Eukaryota</taxon>
        <taxon>Metazoa</taxon>
        <taxon>Chordata</taxon>
        <taxon>Craniata</taxon>
        <taxon>Vertebrata</taxon>
        <taxon>Euteleostomi</taxon>
        <taxon>Actinopterygii</taxon>
        <taxon>Neopterygii</taxon>
        <taxon>Teleostei</taxon>
        <taxon>Clupei</taxon>
        <taxon>Clupeiformes</taxon>
        <taxon>Clupeoidei</taxon>
        <taxon>Clupeidae</taxon>
        <taxon>Clupea</taxon>
    </lineage>
</organism>
<dbReference type="GO" id="GO:0005694">
    <property type="term" value="C:chromosome"/>
    <property type="evidence" value="ECO:0007669"/>
    <property type="project" value="TreeGrafter"/>
</dbReference>
<protein>
    <submittedName>
        <fullName evidence="2">Protein SPO16 homolog</fullName>
    </submittedName>
</protein>
<sequence length="190" mass="21403">MTMADQQKDKSDSWQTTVIVSTSLQNHESARLLRAQQHRVRFSDGVASGAFVFPLSGSAFMLVVSQEIPEPLENADLYEKIQKFVQVHRNCFLLLQAPVFGKKEWDVMAAVQTRFFGSNLRILPVHCNANMVKGMLTLAKATSKPHVDTVRDRMSLVRAHLIERSPVWELLRDIQTQMLAVPTGSWTPGV</sequence>
<reference evidence="2" key="1">
    <citation type="submission" date="2025-08" db="UniProtKB">
        <authorList>
            <consortium name="RefSeq"/>
        </authorList>
    </citation>
    <scope>IDENTIFICATION</scope>
</reference>
<dbReference type="GO" id="GO:0007131">
    <property type="term" value="P:reciprocal meiotic recombination"/>
    <property type="evidence" value="ECO:0007669"/>
    <property type="project" value="TreeGrafter"/>
</dbReference>
<gene>
    <name evidence="2" type="primary">LOC105910830</name>
</gene>
<dbReference type="InterPro" id="IPR027857">
    <property type="entry name" value="SCRE"/>
</dbReference>
<proteinExistence type="predicted"/>
<dbReference type="GeneID" id="105910830"/>
<name>A0A6P3WCV9_CLUHA</name>